<gene>
    <name evidence="6" type="ORF">KIPB_001898</name>
</gene>
<reference evidence="6 7" key="1">
    <citation type="journal article" date="2018" name="PLoS ONE">
        <title>The draft genome of Kipferlia bialata reveals reductive genome evolution in fornicate parasites.</title>
        <authorList>
            <person name="Tanifuji G."/>
            <person name="Takabayashi S."/>
            <person name="Kume K."/>
            <person name="Takagi M."/>
            <person name="Nakayama T."/>
            <person name="Kamikawa R."/>
            <person name="Inagaki Y."/>
            <person name="Hashimoto T."/>
        </authorList>
    </citation>
    <scope>NUCLEOTIDE SEQUENCE [LARGE SCALE GENOMIC DNA]</scope>
    <source>
        <strain evidence="6">NY0173</strain>
    </source>
</reference>
<evidence type="ECO:0000256" key="3">
    <source>
        <dbReference type="SAM" id="SignalP"/>
    </source>
</evidence>
<dbReference type="InterPro" id="IPR001124">
    <property type="entry name" value="Lipid-bd_serum_glycop_C"/>
</dbReference>
<evidence type="ECO:0000256" key="1">
    <source>
        <dbReference type="ARBA" id="ARBA00007292"/>
    </source>
</evidence>
<dbReference type="Pfam" id="PF02886">
    <property type="entry name" value="LBP_BPI_CETP_C"/>
    <property type="match status" value="1"/>
</dbReference>
<evidence type="ECO:0000313" key="7">
    <source>
        <dbReference type="Proteomes" id="UP000265618"/>
    </source>
</evidence>
<dbReference type="OrthoDB" id="10255543at2759"/>
<protein>
    <recommendedName>
        <fullName evidence="8">Lipid-binding serum glycoprotein C-terminal domain-containing protein</fullName>
    </recommendedName>
</protein>
<feature type="domain" description="Lipid-binding serum glycoprotein N-terminal" evidence="4">
    <location>
        <begin position="41"/>
        <end position="212"/>
    </location>
</feature>
<dbReference type="InterPro" id="IPR017943">
    <property type="entry name" value="Bactericidal_perm-incr_a/b_dom"/>
</dbReference>
<keyword evidence="2" id="KW-1015">Disulfide bond</keyword>
<name>A0A9K3CQZ7_9EUKA</name>
<dbReference type="SUPFAM" id="SSF55394">
    <property type="entry name" value="Bactericidal permeability-increasing protein, BPI"/>
    <property type="match status" value="2"/>
</dbReference>
<dbReference type="EMBL" id="BDIP01000286">
    <property type="protein sequence ID" value="GIQ81006.1"/>
    <property type="molecule type" value="Genomic_DNA"/>
</dbReference>
<dbReference type="PANTHER" id="PTHR10504:SF131">
    <property type="entry name" value="BPI2 DOMAIN-CONTAINING PROTEIN"/>
    <property type="match status" value="1"/>
</dbReference>
<evidence type="ECO:0000259" key="5">
    <source>
        <dbReference type="Pfam" id="PF02886"/>
    </source>
</evidence>
<dbReference type="Pfam" id="PF01273">
    <property type="entry name" value="LBP_BPI_CETP"/>
    <property type="match status" value="1"/>
</dbReference>
<dbReference type="PANTHER" id="PTHR10504">
    <property type="entry name" value="BACTERICIDAL PERMEABILITY-INCREASING BPI PROTEIN-RELATED"/>
    <property type="match status" value="1"/>
</dbReference>
<dbReference type="PROSITE" id="PS51257">
    <property type="entry name" value="PROKAR_LIPOPROTEIN"/>
    <property type="match status" value="1"/>
</dbReference>
<dbReference type="Gene3D" id="3.15.10.10">
    <property type="entry name" value="Bactericidal permeability-increasing protein, domain 1"/>
    <property type="match status" value="1"/>
</dbReference>
<keyword evidence="7" id="KW-1185">Reference proteome</keyword>
<dbReference type="AlphaFoldDB" id="A0A9K3CQZ7"/>
<evidence type="ECO:0000256" key="2">
    <source>
        <dbReference type="ARBA" id="ARBA00023157"/>
    </source>
</evidence>
<dbReference type="Gene3D" id="3.15.20.10">
    <property type="entry name" value="Bactericidal permeability-increasing protein, domain 2"/>
    <property type="match status" value="1"/>
</dbReference>
<feature type="signal peptide" evidence="3">
    <location>
        <begin position="1"/>
        <end position="16"/>
    </location>
</feature>
<feature type="domain" description="Lipid-binding serum glycoprotein C-terminal" evidence="5">
    <location>
        <begin position="285"/>
        <end position="376"/>
    </location>
</feature>
<comment type="similarity">
    <text evidence="1">Belongs to the BPI/LBP/Plunc superfamily. BPI/LBP family.</text>
</comment>
<accession>A0A9K3CQZ7</accession>
<dbReference type="GO" id="GO:0008289">
    <property type="term" value="F:lipid binding"/>
    <property type="evidence" value="ECO:0007669"/>
    <property type="project" value="InterPro"/>
</dbReference>
<dbReference type="InterPro" id="IPR017942">
    <property type="entry name" value="Lipid-bd_serum_glycop_N"/>
</dbReference>
<dbReference type="Proteomes" id="UP000265618">
    <property type="component" value="Unassembled WGS sequence"/>
</dbReference>
<feature type="chain" id="PRO_5039922890" description="Lipid-binding serum glycoprotein C-terminal domain-containing protein" evidence="3">
    <location>
        <begin position="17"/>
        <end position="501"/>
    </location>
</feature>
<dbReference type="InterPro" id="IPR032942">
    <property type="entry name" value="BPI/LBP/Plunc"/>
</dbReference>
<keyword evidence="3" id="KW-0732">Signal</keyword>
<sequence>MRVLLLVLLLVGAAVCSCPDAGPAHMDDLNMIVAFSLDGFNKLTQGSIPVLVSQIQAMKFDDINTELDLLITTVDLEITSMVMSEMDISEFSVSTNEADGTIGIFLGDSDLQLSFNWGYQETGFPYISDHGTGTATVTGLTASISSLTRVDQTCGNLVFAFESYSIDFGKITIALDGGASALYSLVLNTFISLMEDLFADTLSDMLAEALLEAINSGGMTADWYHVLAGDVGLDQRYIDPGFHVLDGYIGLYYTSYGYPLAEGEDWPERTHPAPLPDIVNNDDFQMILSNNAFNTIFSAANHNGILSGDIAYSTVTNPMFKSYLMTTAVASVCPGLYDAYPDSALALHLTPTIDPVLTFMPSAGYLNITGTVDVSVDYGSLSDNVHAFQIGLSYGMAMTPDVWQNEFNWGNETTVSWNASPYNSTAWAISSEYGDLHLDTPQSQQLLMMLSALGVAPFVSQFTHDDAPFFGIQGDFFEYDLAKAFFDGPTTLVATIPLKDY</sequence>
<evidence type="ECO:0000259" key="4">
    <source>
        <dbReference type="Pfam" id="PF01273"/>
    </source>
</evidence>
<organism evidence="6 7">
    <name type="scientific">Kipferlia bialata</name>
    <dbReference type="NCBI Taxonomy" id="797122"/>
    <lineage>
        <taxon>Eukaryota</taxon>
        <taxon>Metamonada</taxon>
        <taxon>Carpediemonas-like organisms</taxon>
        <taxon>Kipferlia</taxon>
    </lineage>
</organism>
<evidence type="ECO:0008006" key="8">
    <source>
        <dbReference type="Google" id="ProtNLM"/>
    </source>
</evidence>
<comment type="caution">
    <text evidence="6">The sequence shown here is derived from an EMBL/GenBank/DDBJ whole genome shotgun (WGS) entry which is preliminary data.</text>
</comment>
<proteinExistence type="inferred from homology"/>
<evidence type="ECO:0000313" key="6">
    <source>
        <dbReference type="EMBL" id="GIQ81006.1"/>
    </source>
</evidence>